<dbReference type="InterPro" id="IPR019135">
    <property type="entry name" value="Polycomb_protein_VEFS-Box"/>
</dbReference>
<dbReference type="Pfam" id="PF09733">
    <property type="entry name" value="VEFS-Box"/>
    <property type="match status" value="1"/>
</dbReference>
<sequence length="150" mass="15555">MDPLTITTEAEVIPTTIMVTTEAAVAPPITTVTAEAKVTPAKRAKTTSHLPLPRRQFYHSHTGQPMTLDEVLSDRDSDNEEAEAYSWIDPKQYTFLTRASSSRRGRGGGARRGLGGGARRGLGGGGRGGRGCGGSGGRGCGGSGGRGNLT</sequence>
<evidence type="ECO:0000259" key="8">
    <source>
        <dbReference type="Pfam" id="PF09733"/>
    </source>
</evidence>
<protein>
    <submittedName>
        <fullName evidence="10">H/ACA ribonucleoprotein complex subunit 1-like</fullName>
    </submittedName>
</protein>
<feature type="compositionally biased region" description="Gly residues" evidence="7">
    <location>
        <begin position="107"/>
        <end position="150"/>
    </location>
</feature>
<organism evidence="9 10">
    <name type="scientific">Camelina sativa</name>
    <name type="common">False flax</name>
    <name type="synonym">Myagrum sativum</name>
    <dbReference type="NCBI Taxonomy" id="90675"/>
    <lineage>
        <taxon>Eukaryota</taxon>
        <taxon>Viridiplantae</taxon>
        <taxon>Streptophyta</taxon>
        <taxon>Embryophyta</taxon>
        <taxon>Tracheophyta</taxon>
        <taxon>Spermatophyta</taxon>
        <taxon>Magnoliopsida</taxon>
        <taxon>eudicotyledons</taxon>
        <taxon>Gunneridae</taxon>
        <taxon>Pentapetalae</taxon>
        <taxon>rosids</taxon>
        <taxon>malvids</taxon>
        <taxon>Brassicales</taxon>
        <taxon>Brassicaceae</taxon>
        <taxon>Camelineae</taxon>
        <taxon>Camelina</taxon>
    </lineage>
</organism>
<evidence type="ECO:0000313" key="10">
    <source>
        <dbReference type="RefSeq" id="XP_010468648.1"/>
    </source>
</evidence>
<proteinExistence type="inferred from homology"/>
<dbReference type="GeneID" id="104748749"/>
<gene>
    <name evidence="10" type="primary">LOC104748749</name>
</gene>
<feature type="region of interest" description="Disordered" evidence="7">
    <location>
        <begin position="96"/>
        <end position="150"/>
    </location>
</feature>
<evidence type="ECO:0000256" key="6">
    <source>
        <dbReference type="ARBA" id="ARBA00023163"/>
    </source>
</evidence>
<feature type="domain" description="Polycomb protein VEFS-Box" evidence="8">
    <location>
        <begin position="48"/>
        <end position="84"/>
    </location>
</feature>
<reference evidence="9" key="1">
    <citation type="journal article" date="2014" name="Nat. Commun.">
        <title>The emerging biofuel crop Camelina sativa retains a highly undifferentiated hexaploid genome structure.</title>
        <authorList>
            <person name="Kagale S."/>
            <person name="Koh C."/>
            <person name="Nixon J."/>
            <person name="Bollina V."/>
            <person name="Clarke W.E."/>
            <person name="Tuteja R."/>
            <person name="Spillane C."/>
            <person name="Robinson S.J."/>
            <person name="Links M.G."/>
            <person name="Clarke C."/>
            <person name="Higgins E.E."/>
            <person name="Huebert T."/>
            <person name="Sharpe A.G."/>
            <person name="Parkin I.A."/>
        </authorList>
    </citation>
    <scope>NUCLEOTIDE SEQUENCE [LARGE SCALE GENOMIC DNA]</scope>
    <source>
        <strain evidence="9">cv. DH55</strain>
    </source>
</reference>
<keyword evidence="9" id="KW-1185">Reference proteome</keyword>
<reference evidence="10" key="2">
    <citation type="submission" date="2025-08" db="UniProtKB">
        <authorList>
            <consortium name="RefSeq"/>
        </authorList>
    </citation>
    <scope>IDENTIFICATION</scope>
    <source>
        <tissue evidence="10">Leaf</tissue>
    </source>
</reference>
<evidence type="ECO:0000256" key="1">
    <source>
        <dbReference type="ARBA" id="ARBA00007416"/>
    </source>
</evidence>
<name>A0ABM0WBJ2_CAMSA</name>
<evidence type="ECO:0000313" key="9">
    <source>
        <dbReference type="Proteomes" id="UP000694864"/>
    </source>
</evidence>
<dbReference type="RefSeq" id="XP_010468648.1">
    <property type="nucleotide sequence ID" value="XM_010470346.1"/>
</dbReference>
<evidence type="ECO:0000256" key="2">
    <source>
        <dbReference type="ARBA" id="ARBA00022723"/>
    </source>
</evidence>
<keyword evidence="2" id="KW-0479">Metal-binding</keyword>
<evidence type="ECO:0000256" key="4">
    <source>
        <dbReference type="ARBA" id="ARBA00022833"/>
    </source>
</evidence>
<feature type="region of interest" description="Disordered" evidence="7">
    <location>
        <begin position="40"/>
        <end position="84"/>
    </location>
</feature>
<keyword evidence="6" id="KW-0804">Transcription</keyword>
<evidence type="ECO:0000256" key="5">
    <source>
        <dbReference type="ARBA" id="ARBA00023015"/>
    </source>
</evidence>
<evidence type="ECO:0000256" key="7">
    <source>
        <dbReference type="SAM" id="MobiDB-lite"/>
    </source>
</evidence>
<accession>A0ABM0WBJ2</accession>
<dbReference type="Proteomes" id="UP000694864">
    <property type="component" value="Chromosome 15"/>
</dbReference>
<keyword evidence="4" id="KW-0862">Zinc</keyword>
<keyword evidence="5" id="KW-0805">Transcription regulation</keyword>
<keyword evidence="3" id="KW-0863">Zinc-finger</keyword>
<evidence type="ECO:0000256" key="3">
    <source>
        <dbReference type="ARBA" id="ARBA00022771"/>
    </source>
</evidence>
<comment type="similarity">
    <text evidence="1">Belongs to the VEFS (VRN2-EMF2-FIS2-SU(Z)12) family.</text>
</comment>